<protein>
    <submittedName>
        <fullName evidence="1">Uncharacterized protein</fullName>
    </submittedName>
</protein>
<evidence type="ECO:0000313" key="2">
    <source>
        <dbReference type="Proteomes" id="UP000261758"/>
    </source>
</evidence>
<geneLocation type="plasmid" evidence="1 2">
    <name>unnamed</name>
</geneLocation>
<dbReference type="Proteomes" id="UP000261758">
    <property type="component" value="Plasmid unnamed"/>
</dbReference>
<evidence type="ECO:0000313" key="1">
    <source>
        <dbReference type="EMBL" id="AXV84511.1"/>
    </source>
</evidence>
<organism evidence="1 2">
    <name type="scientific">Ralstonia solanacearum</name>
    <name type="common">Pseudomonas solanacearum</name>
    <dbReference type="NCBI Taxonomy" id="305"/>
    <lineage>
        <taxon>Bacteria</taxon>
        <taxon>Pseudomonadati</taxon>
        <taxon>Pseudomonadota</taxon>
        <taxon>Betaproteobacteria</taxon>
        <taxon>Burkholderiales</taxon>
        <taxon>Burkholderiaceae</taxon>
        <taxon>Ralstonia</taxon>
        <taxon>Ralstonia solanacearum species complex</taxon>
    </lineage>
</organism>
<gene>
    <name evidence="1" type="ORF">CJO77_23860</name>
</gene>
<proteinExistence type="predicted"/>
<dbReference type="EMBL" id="CP022760">
    <property type="protein sequence ID" value="AXV84511.1"/>
    <property type="molecule type" value="Genomic_DNA"/>
</dbReference>
<name>A0AAD0SBT0_RALSL</name>
<reference evidence="1 2" key="1">
    <citation type="submission" date="2017-08" db="EMBL/GenBank/DDBJ databases">
        <title>Genome sequences of Ralstonia solanacearum Species Complex (RSSC) isolated from Potato bacterial wilts in Korea.</title>
        <authorList>
            <person name="Cho H."/>
            <person name="Song E.-S."/>
            <person name="Lee Y.K."/>
            <person name="Lee S."/>
            <person name="Lee S.-W."/>
            <person name="Jo A."/>
            <person name="Kim J.-G."/>
            <person name="Hwang I."/>
        </authorList>
    </citation>
    <scope>NUCLEOTIDE SEQUENCE [LARGE SCALE GENOMIC DNA]</scope>
    <source>
        <strain evidence="1 2">T98</strain>
        <plasmid evidence="1 2">unnamed</plasmid>
    </source>
</reference>
<sequence>MSGLRLTHAAARFSALADRVLVITPPSQKRMARSAMTSTPSATARLVPSTYDLPVYRNHDLSL</sequence>
<dbReference type="AlphaFoldDB" id="A0AAD0SBT0"/>
<keyword evidence="1" id="KW-0614">Plasmid</keyword>
<accession>A0AAD0SBT0</accession>